<protein>
    <submittedName>
        <fullName evidence="2">Uncharacterized protein</fullName>
    </submittedName>
</protein>
<comment type="caution">
    <text evidence="2">The sequence shown here is derived from an EMBL/GenBank/DDBJ whole genome shotgun (WGS) entry which is preliminary data.</text>
</comment>
<evidence type="ECO:0000256" key="1">
    <source>
        <dbReference type="SAM" id="SignalP"/>
    </source>
</evidence>
<feature type="signal peptide" evidence="1">
    <location>
        <begin position="1"/>
        <end position="23"/>
    </location>
</feature>
<proteinExistence type="predicted"/>
<feature type="non-terminal residue" evidence="2">
    <location>
        <position position="1"/>
    </location>
</feature>
<name>A0ABS8VCN0_DATST</name>
<keyword evidence="3" id="KW-1185">Reference proteome</keyword>
<feature type="chain" id="PRO_5046740623" evidence="1">
    <location>
        <begin position="24"/>
        <end position="135"/>
    </location>
</feature>
<evidence type="ECO:0000313" key="2">
    <source>
        <dbReference type="EMBL" id="MCD9644951.1"/>
    </source>
</evidence>
<sequence length="135" mass="14997">LFGLEIPICLLLSLVALLGGCSSLLSDSNSAGGSFEASVNQPPLISELHPTLLDDDTPRAKLADALVERDYSVESFLAKRHHIRGFVFFPKGEALSERNYALHQKEILQLGTVQSRPFRRVESAIKEYYLLLERA</sequence>
<dbReference type="Proteomes" id="UP000823775">
    <property type="component" value="Unassembled WGS sequence"/>
</dbReference>
<gene>
    <name evidence="2" type="ORF">HAX54_033497</name>
</gene>
<dbReference type="EMBL" id="JACEIK010004297">
    <property type="protein sequence ID" value="MCD9644951.1"/>
    <property type="molecule type" value="Genomic_DNA"/>
</dbReference>
<reference evidence="2 3" key="1">
    <citation type="journal article" date="2021" name="BMC Genomics">
        <title>Datura genome reveals duplications of psychoactive alkaloid biosynthetic genes and high mutation rate following tissue culture.</title>
        <authorList>
            <person name="Rajewski A."/>
            <person name="Carter-House D."/>
            <person name="Stajich J."/>
            <person name="Litt A."/>
        </authorList>
    </citation>
    <scope>NUCLEOTIDE SEQUENCE [LARGE SCALE GENOMIC DNA]</scope>
    <source>
        <strain evidence="2">AR-01</strain>
    </source>
</reference>
<evidence type="ECO:0000313" key="3">
    <source>
        <dbReference type="Proteomes" id="UP000823775"/>
    </source>
</evidence>
<organism evidence="2 3">
    <name type="scientific">Datura stramonium</name>
    <name type="common">Jimsonweed</name>
    <name type="synonym">Common thornapple</name>
    <dbReference type="NCBI Taxonomy" id="4076"/>
    <lineage>
        <taxon>Eukaryota</taxon>
        <taxon>Viridiplantae</taxon>
        <taxon>Streptophyta</taxon>
        <taxon>Embryophyta</taxon>
        <taxon>Tracheophyta</taxon>
        <taxon>Spermatophyta</taxon>
        <taxon>Magnoliopsida</taxon>
        <taxon>eudicotyledons</taxon>
        <taxon>Gunneridae</taxon>
        <taxon>Pentapetalae</taxon>
        <taxon>asterids</taxon>
        <taxon>lamiids</taxon>
        <taxon>Solanales</taxon>
        <taxon>Solanaceae</taxon>
        <taxon>Solanoideae</taxon>
        <taxon>Datureae</taxon>
        <taxon>Datura</taxon>
    </lineage>
</organism>
<accession>A0ABS8VCN0</accession>
<keyword evidence="1" id="KW-0732">Signal</keyword>